<feature type="compositionally biased region" description="Basic and acidic residues" evidence="1">
    <location>
        <begin position="65"/>
        <end position="76"/>
    </location>
</feature>
<evidence type="ECO:0000313" key="3">
    <source>
        <dbReference type="EMBL" id="CAD8817845.1"/>
    </source>
</evidence>
<dbReference type="SMART" id="SM00584">
    <property type="entry name" value="TLDc"/>
    <property type="match status" value="1"/>
</dbReference>
<evidence type="ECO:0000259" key="2">
    <source>
        <dbReference type="PROSITE" id="PS51886"/>
    </source>
</evidence>
<sequence>MSNSGERTTTTPRRKASLKGKVDLFFGKKLLSEDFESSNSRPLSSRKVKPLSPSKGSSSALLSKHGMEWVEEHEIPLRGGNGGPSGGEVISEVPLSRGEQSPHLRTKTSANSYEVGSIFQEENRRSKSSSSGVPPLRVRRQEQSSSELDVNNYSETLSPHKQSSASMAALKGGSNSRVLNEFTRQATLDNPRDGKSELPPGSGSGKRFNSFQMVTEKLAMLGTGQESKIVGEYEFRRICLELPPRVRNSECFLMYSSASEKRHLKSFYRKSAKRRFLLILIKDRYGAIFGMFSSSPWRIQSGYYGSDDCLVFKITPEFQVCRPSGSNNLYQLSTSQYLAMGGGRDFALFLDSDFNQGRSSQCETFNSTTLSTHVDFDIVELEAWAFKAG</sequence>
<organism evidence="3">
    <name type="scientific">Timspurckia oligopyrenoides</name>
    <dbReference type="NCBI Taxonomy" id="708627"/>
    <lineage>
        <taxon>Eukaryota</taxon>
        <taxon>Rhodophyta</taxon>
        <taxon>Bangiophyceae</taxon>
        <taxon>Porphyridiales</taxon>
        <taxon>Porphyridiaceae</taxon>
        <taxon>Timspurckia</taxon>
    </lineage>
</organism>
<dbReference type="EMBL" id="HBFP01003137">
    <property type="protein sequence ID" value="CAD8817845.1"/>
    <property type="molecule type" value="Transcribed_RNA"/>
</dbReference>
<dbReference type="InterPro" id="IPR006571">
    <property type="entry name" value="TLDc_dom"/>
</dbReference>
<dbReference type="AlphaFoldDB" id="A0A7S1EQK6"/>
<protein>
    <recommendedName>
        <fullName evidence="2">TLDc domain-containing protein</fullName>
    </recommendedName>
</protein>
<dbReference type="Pfam" id="PF07534">
    <property type="entry name" value="TLD"/>
    <property type="match status" value="1"/>
</dbReference>
<feature type="domain" description="TLDc" evidence="2">
    <location>
        <begin position="228"/>
        <end position="387"/>
    </location>
</feature>
<dbReference type="PANTHER" id="PTHR23354">
    <property type="entry name" value="NUCLEOLAR PROTEIN 7/ESTROGEN RECEPTOR COACTIVATOR-RELATED"/>
    <property type="match status" value="1"/>
</dbReference>
<proteinExistence type="predicted"/>
<name>A0A7S1EQK6_9RHOD</name>
<feature type="compositionally biased region" description="Low complexity" evidence="1">
    <location>
        <begin position="50"/>
        <end position="64"/>
    </location>
</feature>
<accession>A0A7S1EQK6</accession>
<reference evidence="3" key="1">
    <citation type="submission" date="2021-01" db="EMBL/GenBank/DDBJ databases">
        <authorList>
            <person name="Corre E."/>
            <person name="Pelletier E."/>
            <person name="Niang G."/>
            <person name="Scheremetjew M."/>
            <person name="Finn R."/>
            <person name="Kale V."/>
            <person name="Holt S."/>
            <person name="Cochrane G."/>
            <person name="Meng A."/>
            <person name="Brown T."/>
            <person name="Cohen L."/>
        </authorList>
    </citation>
    <scope>NUCLEOTIDE SEQUENCE</scope>
    <source>
        <strain evidence="3">CCMP3278</strain>
    </source>
</reference>
<dbReference type="PROSITE" id="PS51886">
    <property type="entry name" value="TLDC"/>
    <property type="match status" value="1"/>
</dbReference>
<feature type="region of interest" description="Disordered" evidence="1">
    <location>
        <begin position="34"/>
        <end position="150"/>
    </location>
</feature>
<feature type="region of interest" description="Disordered" evidence="1">
    <location>
        <begin position="184"/>
        <end position="206"/>
    </location>
</feature>
<evidence type="ECO:0000256" key="1">
    <source>
        <dbReference type="SAM" id="MobiDB-lite"/>
    </source>
</evidence>
<gene>
    <name evidence="3" type="ORF">TOLI1172_LOCUS2234</name>
</gene>